<protein>
    <submittedName>
        <fullName evidence="2">Uncharacterized protein</fullName>
    </submittedName>
</protein>
<feature type="region of interest" description="Disordered" evidence="1">
    <location>
        <begin position="169"/>
        <end position="193"/>
    </location>
</feature>
<evidence type="ECO:0000256" key="1">
    <source>
        <dbReference type="SAM" id="MobiDB-lite"/>
    </source>
</evidence>
<gene>
    <name evidence="2" type="ORF">DFA_06275</name>
</gene>
<dbReference type="KEGG" id="dfa:DFA_06275"/>
<accession>F4PKK9</accession>
<dbReference type="Proteomes" id="UP000007797">
    <property type="component" value="Unassembled WGS sequence"/>
</dbReference>
<dbReference type="OrthoDB" id="347018at2759"/>
<proteinExistence type="predicted"/>
<dbReference type="EMBL" id="GL883007">
    <property type="protein sequence ID" value="EGG24133.1"/>
    <property type="molecule type" value="Genomic_DNA"/>
</dbReference>
<dbReference type="GeneID" id="14876566"/>
<organism evidence="2 3">
    <name type="scientific">Cavenderia fasciculata</name>
    <name type="common">Slime mold</name>
    <name type="synonym">Dictyostelium fasciculatum</name>
    <dbReference type="NCBI Taxonomy" id="261658"/>
    <lineage>
        <taxon>Eukaryota</taxon>
        <taxon>Amoebozoa</taxon>
        <taxon>Evosea</taxon>
        <taxon>Eumycetozoa</taxon>
        <taxon>Dictyostelia</taxon>
        <taxon>Acytosteliales</taxon>
        <taxon>Cavenderiaceae</taxon>
        <taxon>Cavenderia</taxon>
    </lineage>
</organism>
<sequence>MNEQLTDRQKLPIIQNSIKDKLVEIVILTFLLPFKTIKANYAENVISRERHYVGDSGEKGKGAKKTGKDGDDIIIQVPTRDDHSRVEHFIGSSAEDEARLDPNSPTFDPEYFMQKMNEPVLLDGKKVNNNKQKAGWKRWKGECQLCNGQKQITRVCTAWTQGWRAISVGRQETKGQTRPLQKDPRGSRKTQRGEHEVIIDGEEIEIDVGKIKEKEMEMKMEEEKPRCRLSHNLQRLISK</sequence>
<dbReference type="SUPFAM" id="SSF82051">
    <property type="entry name" value="Obg GTP-binding protein N-terminal domain"/>
    <property type="match status" value="1"/>
</dbReference>
<dbReference type="AlphaFoldDB" id="F4PKK9"/>
<keyword evidence="3" id="KW-1185">Reference proteome</keyword>
<evidence type="ECO:0000313" key="3">
    <source>
        <dbReference type="Proteomes" id="UP000007797"/>
    </source>
</evidence>
<dbReference type="RefSeq" id="XP_004361984.1">
    <property type="nucleotide sequence ID" value="XM_004361927.1"/>
</dbReference>
<dbReference type="InterPro" id="IPR036726">
    <property type="entry name" value="GTP1_OBG_dom_sf"/>
</dbReference>
<reference evidence="3" key="1">
    <citation type="journal article" date="2011" name="Genome Res.">
        <title>Phylogeny-wide analysis of social amoeba genomes highlights ancient origins for complex intercellular communication.</title>
        <authorList>
            <person name="Heidel A.J."/>
            <person name="Lawal H.M."/>
            <person name="Felder M."/>
            <person name="Schilde C."/>
            <person name="Helps N.R."/>
            <person name="Tunggal B."/>
            <person name="Rivero F."/>
            <person name="John U."/>
            <person name="Schleicher M."/>
            <person name="Eichinger L."/>
            <person name="Platzer M."/>
            <person name="Noegel A.A."/>
            <person name="Schaap P."/>
            <person name="Gloeckner G."/>
        </authorList>
    </citation>
    <scope>NUCLEOTIDE SEQUENCE [LARGE SCALE GENOMIC DNA]</scope>
    <source>
        <strain evidence="3">SH3</strain>
    </source>
</reference>
<feature type="compositionally biased region" description="Basic and acidic residues" evidence="1">
    <location>
        <begin position="171"/>
        <end position="193"/>
    </location>
</feature>
<name>F4PKK9_CACFS</name>
<evidence type="ECO:0000313" key="2">
    <source>
        <dbReference type="EMBL" id="EGG24133.1"/>
    </source>
</evidence>